<dbReference type="SUPFAM" id="SSF49899">
    <property type="entry name" value="Concanavalin A-like lectins/glucanases"/>
    <property type="match status" value="1"/>
</dbReference>
<dbReference type="Pfam" id="PF00457">
    <property type="entry name" value="Glyco_hydro_11"/>
    <property type="match status" value="1"/>
</dbReference>
<evidence type="ECO:0000256" key="1">
    <source>
        <dbReference type="ARBA" id="ARBA00000681"/>
    </source>
</evidence>
<sequence>MVSFSSLIVGASAATAVLAAPFVGPAAPLPQLGRALHGEATAVVGAAPSTPTGTGTHDGFYYSFWSDGGGPVTYNNEAGGSYSVSWNGGNGNFVAGKGVVTYNGTFNSPGNGYLSLYGWTTNPLVEYYVVENYGTYNPSSGATKRGSITSDGGTYDIYQTRRINQPSIQGTASFDQFWSVRQQKHTGGSVTTGNHFAAWQKTGLKLGTHNYMILATEGYHSSGSAKITVGSSGSPA</sequence>
<dbReference type="PANTHER" id="PTHR46828">
    <property type="entry name" value="ENDO-1,4-BETA-XYLANASE A-RELATED"/>
    <property type="match status" value="1"/>
</dbReference>
<dbReference type="PROSITE" id="PS51761">
    <property type="entry name" value="GH11_3"/>
    <property type="match status" value="1"/>
</dbReference>
<evidence type="ECO:0000256" key="9">
    <source>
        <dbReference type="ARBA" id="ARBA00023295"/>
    </source>
</evidence>
<comment type="catalytic activity">
    <reaction evidence="1 11 12">
        <text>Endohydrolysis of (1-&gt;4)-beta-D-xylosidic linkages in xylans.</text>
        <dbReference type="EC" id="3.2.1.8"/>
    </reaction>
</comment>
<keyword evidence="10 11" id="KW-0624">Polysaccharide degradation</keyword>
<accession>A0AA39WM55</accession>
<evidence type="ECO:0000313" key="16">
    <source>
        <dbReference type="Proteomes" id="UP001174934"/>
    </source>
</evidence>
<dbReference type="InterPro" id="IPR033123">
    <property type="entry name" value="GH11_dom"/>
</dbReference>
<gene>
    <name evidence="15" type="ORF">B0T17DRAFT_642669</name>
</gene>
<feature type="domain" description="GH11" evidence="14">
    <location>
        <begin position="48"/>
        <end position="230"/>
    </location>
</feature>
<dbReference type="InterPro" id="IPR013320">
    <property type="entry name" value="ConA-like_dom_sf"/>
</dbReference>
<keyword evidence="16" id="KW-1185">Reference proteome</keyword>
<dbReference type="InterPro" id="IPR018208">
    <property type="entry name" value="GH11_AS_1"/>
</dbReference>
<feature type="active site" description="Nucleophile" evidence="11">
    <location>
        <position position="126"/>
    </location>
</feature>
<dbReference type="Gene3D" id="2.60.120.180">
    <property type="match status" value="1"/>
</dbReference>
<evidence type="ECO:0000256" key="6">
    <source>
        <dbReference type="ARBA" id="ARBA00022729"/>
    </source>
</evidence>
<feature type="chain" id="PRO_5041264885" description="Endo-1,4-beta-xylanase" evidence="13">
    <location>
        <begin position="20"/>
        <end position="236"/>
    </location>
</feature>
<evidence type="ECO:0000259" key="14">
    <source>
        <dbReference type="PROSITE" id="PS51761"/>
    </source>
</evidence>
<keyword evidence="9 11" id="KW-0326">Glycosidase</keyword>
<organism evidence="15 16">
    <name type="scientific">Bombardia bombarda</name>
    <dbReference type="NCBI Taxonomy" id="252184"/>
    <lineage>
        <taxon>Eukaryota</taxon>
        <taxon>Fungi</taxon>
        <taxon>Dikarya</taxon>
        <taxon>Ascomycota</taxon>
        <taxon>Pezizomycotina</taxon>
        <taxon>Sordariomycetes</taxon>
        <taxon>Sordariomycetidae</taxon>
        <taxon>Sordariales</taxon>
        <taxon>Lasiosphaeriaceae</taxon>
        <taxon>Bombardia</taxon>
    </lineage>
</organism>
<protein>
    <recommendedName>
        <fullName evidence="4 11">Endo-1,4-beta-xylanase</fullName>
        <ecNumber evidence="4 11">3.2.1.8</ecNumber>
    </recommendedName>
</protein>
<dbReference type="FunFam" id="2.60.120.180:FF:000001">
    <property type="entry name" value="Endo-1,4-beta-xylanase"/>
    <property type="match status" value="1"/>
</dbReference>
<evidence type="ECO:0000256" key="5">
    <source>
        <dbReference type="ARBA" id="ARBA00022651"/>
    </source>
</evidence>
<dbReference type="GO" id="GO:0031176">
    <property type="term" value="F:endo-1,4-beta-xylanase activity"/>
    <property type="evidence" value="ECO:0007669"/>
    <property type="project" value="UniProtKB-UniRule"/>
</dbReference>
<dbReference type="EC" id="3.2.1.8" evidence="4 11"/>
<comment type="similarity">
    <text evidence="3 11 12">Belongs to the glycosyl hydrolase 11 (cellulase G) family.</text>
</comment>
<name>A0AA39WM55_9PEZI</name>
<dbReference type="InterPro" id="IPR001137">
    <property type="entry name" value="Glyco_hydro_11"/>
</dbReference>
<proteinExistence type="inferred from homology"/>
<dbReference type="PANTHER" id="PTHR46828:SF2">
    <property type="entry name" value="ENDO-1,4-BETA-XYLANASE A-RELATED"/>
    <property type="match status" value="1"/>
</dbReference>
<evidence type="ECO:0000256" key="7">
    <source>
        <dbReference type="ARBA" id="ARBA00022801"/>
    </source>
</evidence>
<dbReference type="AlphaFoldDB" id="A0AA39WM55"/>
<keyword evidence="5 11" id="KW-0858">Xylan degradation</keyword>
<dbReference type="GO" id="GO:0045493">
    <property type="term" value="P:xylan catabolic process"/>
    <property type="evidence" value="ECO:0007669"/>
    <property type="project" value="UniProtKB-UniRule"/>
</dbReference>
<evidence type="ECO:0000256" key="4">
    <source>
        <dbReference type="ARBA" id="ARBA00012590"/>
    </source>
</evidence>
<comment type="pathway">
    <text evidence="2 11 12">Glycan degradation; xylan degradation.</text>
</comment>
<keyword evidence="7 11" id="KW-0378">Hydrolase</keyword>
<dbReference type="PRINTS" id="PR00911">
    <property type="entry name" value="GLHYDRLASE11"/>
</dbReference>
<dbReference type="Proteomes" id="UP001174934">
    <property type="component" value="Unassembled WGS sequence"/>
</dbReference>
<dbReference type="EMBL" id="JAULSR010000005">
    <property type="protein sequence ID" value="KAK0617805.1"/>
    <property type="molecule type" value="Genomic_DNA"/>
</dbReference>
<keyword evidence="6 13" id="KW-0732">Signal</keyword>
<evidence type="ECO:0000256" key="3">
    <source>
        <dbReference type="ARBA" id="ARBA00007792"/>
    </source>
</evidence>
<reference evidence="15" key="1">
    <citation type="submission" date="2023-06" db="EMBL/GenBank/DDBJ databases">
        <title>Genome-scale phylogeny and comparative genomics of the fungal order Sordariales.</title>
        <authorList>
            <consortium name="Lawrence Berkeley National Laboratory"/>
            <person name="Hensen N."/>
            <person name="Bonometti L."/>
            <person name="Westerberg I."/>
            <person name="Brannstrom I.O."/>
            <person name="Guillou S."/>
            <person name="Cros-Aarteil S."/>
            <person name="Calhoun S."/>
            <person name="Haridas S."/>
            <person name="Kuo A."/>
            <person name="Mondo S."/>
            <person name="Pangilinan J."/>
            <person name="Riley R."/>
            <person name="LaButti K."/>
            <person name="Andreopoulos B."/>
            <person name="Lipzen A."/>
            <person name="Chen C."/>
            <person name="Yanf M."/>
            <person name="Daum C."/>
            <person name="Ng V."/>
            <person name="Clum A."/>
            <person name="Steindorff A."/>
            <person name="Ohm R."/>
            <person name="Martin F."/>
            <person name="Silar P."/>
            <person name="Natvig D."/>
            <person name="Lalanne C."/>
            <person name="Gautier V."/>
            <person name="Ament-velasquez S.L."/>
            <person name="Kruys A."/>
            <person name="Hutchinson M.I."/>
            <person name="Powell A.J."/>
            <person name="Barry K."/>
            <person name="Miller A.N."/>
            <person name="Grigoriev I.V."/>
            <person name="Debuchy R."/>
            <person name="Gladieux P."/>
            <person name="Thoren M.H."/>
            <person name="Johannesson H."/>
        </authorList>
    </citation>
    <scope>NUCLEOTIDE SEQUENCE</scope>
    <source>
        <strain evidence="15">SMH3391-2</strain>
    </source>
</reference>
<comment type="caution">
    <text evidence="15">The sequence shown here is derived from an EMBL/GenBank/DDBJ whole genome shotgun (WGS) entry which is preliminary data.</text>
</comment>
<evidence type="ECO:0000313" key="15">
    <source>
        <dbReference type="EMBL" id="KAK0617805.1"/>
    </source>
</evidence>
<evidence type="ECO:0000256" key="13">
    <source>
        <dbReference type="SAM" id="SignalP"/>
    </source>
</evidence>
<keyword evidence="8 11" id="KW-0119">Carbohydrate metabolism</keyword>
<feature type="active site" description="Proton donor" evidence="11">
    <location>
        <position position="217"/>
    </location>
</feature>
<evidence type="ECO:0000256" key="2">
    <source>
        <dbReference type="ARBA" id="ARBA00004851"/>
    </source>
</evidence>
<evidence type="ECO:0000256" key="10">
    <source>
        <dbReference type="ARBA" id="ARBA00023326"/>
    </source>
</evidence>
<dbReference type="InterPro" id="IPR013319">
    <property type="entry name" value="GH11/12"/>
</dbReference>
<dbReference type="PROSITE" id="PS00776">
    <property type="entry name" value="GH11_1"/>
    <property type="match status" value="1"/>
</dbReference>
<feature type="signal peptide" evidence="13">
    <location>
        <begin position="1"/>
        <end position="19"/>
    </location>
</feature>
<evidence type="ECO:0000256" key="12">
    <source>
        <dbReference type="RuleBase" id="RU362015"/>
    </source>
</evidence>
<evidence type="ECO:0000256" key="8">
    <source>
        <dbReference type="ARBA" id="ARBA00023277"/>
    </source>
</evidence>
<evidence type="ECO:0000256" key="11">
    <source>
        <dbReference type="PROSITE-ProRule" id="PRU01097"/>
    </source>
</evidence>